<organism evidence="4 5">
    <name type="scientific">Kalanchoe fedtschenkoi</name>
    <name type="common">Lavender scallops</name>
    <name type="synonym">South American air plant</name>
    <dbReference type="NCBI Taxonomy" id="63787"/>
    <lineage>
        <taxon>Eukaryota</taxon>
        <taxon>Viridiplantae</taxon>
        <taxon>Streptophyta</taxon>
        <taxon>Embryophyta</taxon>
        <taxon>Tracheophyta</taxon>
        <taxon>Spermatophyta</taxon>
        <taxon>Magnoliopsida</taxon>
        <taxon>eudicotyledons</taxon>
        <taxon>Gunneridae</taxon>
        <taxon>Pentapetalae</taxon>
        <taxon>Saxifragales</taxon>
        <taxon>Crassulaceae</taxon>
        <taxon>Kalanchoe</taxon>
    </lineage>
</organism>
<evidence type="ECO:0000313" key="4">
    <source>
        <dbReference type="EnsemblPlants" id="Kaladp0011s0609.1.v1.1"/>
    </source>
</evidence>
<accession>A0A7N0SWT0</accession>
<dbReference type="EnsemblPlants" id="Kaladp0011s0609.1.v1.1">
    <property type="protein sequence ID" value="Kaladp0011s0609.1.v1.1"/>
    <property type="gene ID" value="Kaladp0011s0609.v1.1"/>
</dbReference>
<evidence type="ECO:0000256" key="3">
    <source>
        <dbReference type="SAM" id="SignalP"/>
    </source>
</evidence>
<name>A0A7N0SWT0_KALFE</name>
<sequence>MLFRTALALMELYGPALATTKDTADAISLLQSLAGSTFDSSQLVLTACMGYLAITEARLQDLRAKHRQSVLVVIDETMKGGKVSKDSKVLATKLYSFKKPPRSQTPEKKSSEVIDEETTHTESQPILDELLNGEAVSEDADSVPGLQEQVNWYKVELCRLLEEKRSAMLRAEELETALMEMVRQDNRRELSAKVEQLEQEVAEVKQVLARD</sequence>
<feature type="coiled-coil region" evidence="1">
    <location>
        <begin position="164"/>
        <end position="207"/>
    </location>
</feature>
<dbReference type="Proteomes" id="UP000594263">
    <property type="component" value="Unplaced"/>
</dbReference>
<feature type="compositionally biased region" description="Basic and acidic residues" evidence="2">
    <location>
        <begin position="105"/>
        <end position="120"/>
    </location>
</feature>
<proteinExistence type="predicted"/>
<dbReference type="AlphaFoldDB" id="A0A7N0SWT0"/>
<protein>
    <submittedName>
        <fullName evidence="4">Uncharacterized protein</fullName>
    </submittedName>
</protein>
<dbReference type="Gene3D" id="1.10.472.80">
    <property type="entry name" value="Ypt/Rab-GAP domain of gyp1p, domain 3"/>
    <property type="match status" value="1"/>
</dbReference>
<feature type="chain" id="PRO_5029657443" evidence="3">
    <location>
        <begin position="19"/>
        <end position="211"/>
    </location>
</feature>
<evidence type="ECO:0000256" key="2">
    <source>
        <dbReference type="SAM" id="MobiDB-lite"/>
    </source>
</evidence>
<dbReference type="Gramene" id="Kaladp0011s0609.1.v1.1">
    <property type="protein sequence ID" value="Kaladp0011s0609.1.v1.1"/>
    <property type="gene ID" value="Kaladp0011s0609.v1.1"/>
</dbReference>
<evidence type="ECO:0000256" key="1">
    <source>
        <dbReference type="SAM" id="Coils"/>
    </source>
</evidence>
<reference evidence="4" key="1">
    <citation type="submission" date="2021-01" db="UniProtKB">
        <authorList>
            <consortium name="EnsemblPlants"/>
        </authorList>
    </citation>
    <scope>IDENTIFICATION</scope>
</reference>
<keyword evidence="1" id="KW-0175">Coiled coil</keyword>
<keyword evidence="5" id="KW-1185">Reference proteome</keyword>
<dbReference type="OMA" id="MEGRTNS"/>
<keyword evidence="3" id="KW-0732">Signal</keyword>
<evidence type="ECO:0000313" key="5">
    <source>
        <dbReference type="Proteomes" id="UP000594263"/>
    </source>
</evidence>
<feature type="region of interest" description="Disordered" evidence="2">
    <location>
        <begin position="99"/>
        <end position="122"/>
    </location>
</feature>
<feature type="signal peptide" evidence="3">
    <location>
        <begin position="1"/>
        <end position="18"/>
    </location>
</feature>